<protein>
    <submittedName>
        <fullName evidence="1">Uncharacterized protein</fullName>
    </submittedName>
</protein>
<organism evidence="1">
    <name type="scientific">Eucalyptus grandis</name>
    <name type="common">Flooded gum</name>
    <dbReference type="NCBI Taxonomy" id="71139"/>
    <lineage>
        <taxon>Eukaryota</taxon>
        <taxon>Viridiplantae</taxon>
        <taxon>Streptophyta</taxon>
        <taxon>Embryophyta</taxon>
        <taxon>Tracheophyta</taxon>
        <taxon>Spermatophyta</taxon>
        <taxon>Magnoliopsida</taxon>
        <taxon>eudicotyledons</taxon>
        <taxon>Gunneridae</taxon>
        <taxon>Pentapetalae</taxon>
        <taxon>rosids</taxon>
        <taxon>malvids</taxon>
        <taxon>Myrtales</taxon>
        <taxon>Myrtaceae</taxon>
        <taxon>Myrtoideae</taxon>
        <taxon>Eucalypteae</taxon>
        <taxon>Eucalyptus</taxon>
    </lineage>
</organism>
<dbReference type="EMBL" id="KK198758">
    <property type="protein sequence ID" value="KCW67355.1"/>
    <property type="molecule type" value="Genomic_DNA"/>
</dbReference>
<accession>A0A059BNS8</accession>
<gene>
    <name evidence="1" type="ORF">EUGRSUZ_F01138</name>
</gene>
<proteinExistence type="predicted"/>
<reference evidence="1" key="1">
    <citation type="submission" date="2013-07" db="EMBL/GenBank/DDBJ databases">
        <title>The genome of Eucalyptus grandis.</title>
        <authorList>
            <person name="Schmutz J."/>
            <person name="Hayes R."/>
            <person name="Myburg A."/>
            <person name="Tuskan G."/>
            <person name="Grattapaglia D."/>
            <person name="Rokhsar D.S."/>
        </authorList>
    </citation>
    <scope>NUCLEOTIDE SEQUENCE</scope>
    <source>
        <tissue evidence="1">Leaf extractions</tissue>
    </source>
</reference>
<dbReference type="AlphaFoldDB" id="A0A059BNS8"/>
<name>A0A059BNS8_EUCGR</name>
<dbReference type="InParanoid" id="A0A059BNS8"/>
<sequence>MEICSKEEIVDIVTDPTQNALALQRKNQHLEEITLKQTKEKEKREISISSWLTINLNCLWMQRPQKHKIKRITS</sequence>
<evidence type="ECO:0000313" key="1">
    <source>
        <dbReference type="EMBL" id="KCW67355.1"/>
    </source>
</evidence>
<dbReference type="Gramene" id="KCW67355">
    <property type="protein sequence ID" value="KCW67355"/>
    <property type="gene ID" value="EUGRSUZ_F01138"/>
</dbReference>